<feature type="transmembrane region" description="Helical" evidence="8">
    <location>
        <begin position="37"/>
        <end position="58"/>
    </location>
</feature>
<feature type="transmembrane region" description="Helical" evidence="8">
    <location>
        <begin position="121"/>
        <end position="139"/>
    </location>
</feature>
<dbReference type="Proteomes" id="UP001156102">
    <property type="component" value="Unassembled WGS sequence"/>
</dbReference>
<dbReference type="PANTHER" id="PTHR30413">
    <property type="entry name" value="INNER MEMBRANE TRANSPORT PERMEASE"/>
    <property type="match status" value="1"/>
</dbReference>
<feature type="domain" description="ABC transmembrane type-2" evidence="9">
    <location>
        <begin position="35"/>
        <end position="259"/>
    </location>
</feature>
<dbReference type="Pfam" id="PF01061">
    <property type="entry name" value="ABC2_membrane"/>
    <property type="match status" value="1"/>
</dbReference>
<dbReference type="GO" id="GO:0140359">
    <property type="term" value="F:ABC-type transporter activity"/>
    <property type="evidence" value="ECO:0007669"/>
    <property type="project" value="InterPro"/>
</dbReference>
<keyword evidence="3 8" id="KW-0813">Transport</keyword>
<feature type="transmembrane region" description="Helical" evidence="8">
    <location>
        <begin position="70"/>
        <end position="88"/>
    </location>
</feature>
<evidence type="ECO:0000313" key="10">
    <source>
        <dbReference type="EMBL" id="MCP8967866.1"/>
    </source>
</evidence>
<keyword evidence="11" id="KW-1185">Reference proteome</keyword>
<accession>A0AA41X2S3</accession>
<evidence type="ECO:0000256" key="3">
    <source>
        <dbReference type="ARBA" id="ARBA00022448"/>
    </source>
</evidence>
<comment type="caution">
    <text evidence="10">The sequence shown here is derived from an EMBL/GenBank/DDBJ whole genome shotgun (WGS) entry which is preliminary data.</text>
</comment>
<dbReference type="PANTHER" id="PTHR30413:SF10">
    <property type="entry name" value="CAPSULE POLYSACCHARIDE EXPORT INNER-MEMBRANE PROTEIN CTRC"/>
    <property type="match status" value="1"/>
</dbReference>
<evidence type="ECO:0000256" key="8">
    <source>
        <dbReference type="RuleBase" id="RU361157"/>
    </source>
</evidence>
<keyword evidence="7 8" id="KW-0472">Membrane</keyword>
<dbReference type="GO" id="GO:0005886">
    <property type="term" value="C:plasma membrane"/>
    <property type="evidence" value="ECO:0007669"/>
    <property type="project" value="UniProtKB-SubCell"/>
</dbReference>
<dbReference type="RefSeq" id="WP_254758031.1">
    <property type="nucleotide sequence ID" value="NZ_JANCLT010000002.1"/>
</dbReference>
<keyword evidence="5 8" id="KW-0812">Transmembrane</keyword>
<gene>
    <name evidence="10" type="ORF">NK662_04850</name>
</gene>
<comment type="subcellular location">
    <subcellularLocation>
        <location evidence="1 8">Cell membrane</location>
        <topology evidence="1 8">Multi-pass membrane protein</topology>
    </subcellularLocation>
</comment>
<dbReference type="GO" id="GO:0015920">
    <property type="term" value="P:lipopolysaccharide transport"/>
    <property type="evidence" value="ECO:0007669"/>
    <property type="project" value="TreeGrafter"/>
</dbReference>
<evidence type="ECO:0000256" key="2">
    <source>
        <dbReference type="ARBA" id="ARBA00007783"/>
    </source>
</evidence>
<evidence type="ECO:0000256" key="1">
    <source>
        <dbReference type="ARBA" id="ARBA00004651"/>
    </source>
</evidence>
<sequence length="267" mass="30879">MKAMIMVLREQIGSLYLIRRLSLYELKISNNSNHLGMLWEVINPLIQLSIYWFVFGFGIRGGKGVEGVPFIYWLSVGLLVWFFLNPAVLQSSKAIYTRIALISKINFPMSVIPSYVIASQLYQHLILTGVVMIGFLFTGRGISLHLLQLPYYTFAMVMMIFALSLITSTLATVVRDVQMIVQSVMRMMMYVTPILWTPDKLPHAVQKLLLLNPFYYIVEGYRQALLGTGWFYQHLHYMLYFWALVLLLLLVGSALHVKFRKQFVDYL</sequence>
<evidence type="ECO:0000313" key="11">
    <source>
        <dbReference type="Proteomes" id="UP001156102"/>
    </source>
</evidence>
<proteinExistence type="inferred from homology"/>
<dbReference type="EMBL" id="JANCLT010000002">
    <property type="protein sequence ID" value="MCP8967866.1"/>
    <property type="molecule type" value="Genomic_DNA"/>
</dbReference>
<dbReference type="InterPro" id="IPR047817">
    <property type="entry name" value="ABC2_TM_bact-type"/>
</dbReference>
<feature type="transmembrane region" description="Helical" evidence="8">
    <location>
        <begin position="151"/>
        <end position="173"/>
    </location>
</feature>
<keyword evidence="4 8" id="KW-1003">Cell membrane</keyword>
<organism evidence="10 11">
    <name type="scientific">Ectobacillus ponti</name>
    <dbReference type="NCBI Taxonomy" id="2961894"/>
    <lineage>
        <taxon>Bacteria</taxon>
        <taxon>Bacillati</taxon>
        <taxon>Bacillota</taxon>
        <taxon>Bacilli</taxon>
        <taxon>Bacillales</taxon>
        <taxon>Bacillaceae</taxon>
        <taxon>Ectobacillus</taxon>
    </lineage>
</organism>
<reference evidence="10" key="1">
    <citation type="submission" date="2022-07" db="EMBL/GenBank/DDBJ databases">
        <authorList>
            <person name="Li W.-J."/>
            <person name="Deng Q.-Q."/>
        </authorList>
    </citation>
    <scope>NUCLEOTIDE SEQUENCE</scope>
    <source>
        <strain evidence="10">SYSU M60031</strain>
    </source>
</reference>
<evidence type="ECO:0000256" key="5">
    <source>
        <dbReference type="ARBA" id="ARBA00022692"/>
    </source>
</evidence>
<evidence type="ECO:0000256" key="4">
    <source>
        <dbReference type="ARBA" id="ARBA00022475"/>
    </source>
</evidence>
<dbReference type="PROSITE" id="PS51012">
    <property type="entry name" value="ABC_TM2"/>
    <property type="match status" value="1"/>
</dbReference>
<evidence type="ECO:0000259" key="9">
    <source>
        <dbReference type="PROSITE" id="PS51012"/>
    </source>
</evidence>
<protein>
    <recommendedName>
        <fullName evidence="8">Transport permease protein</fullName>
    </recommendedName>
</protein>
<dbReference type="InterPro" id="IPR013525">
    <property type="entry name" value="ABC2_TM"/>
</dbReference>
<evidence type="ECO:0000256" key="7">
    <source>
        <dbReference type="ARBA" id="ARBA00023136"/>
    </source>
</evidence>
<comment type="similarity">
    <text evidence="2 8">Belongs to the ABC-2 integral membrane protein family.</text>
</comment>
<name>A0AA41X2S3_9BACI</name>
<feature type="transmembrane region" description="Helical" evidence="8">
    <location>
        <begin position="95"/>
        <end position="115"/>
    </location>
</feature>
<dbReference type="AlphaFoldDB" id="A0AA41X2S3"/>
<feature type="transmembrane region" description="Helical" evidence="8">
    <location>
        <begin position="237"/>
        <end position="257"/>
    </location>
</feature>
<evidence type="ECO:0000256" key="6">
    <source>
        <dbReference type="ARBA" id="ARBA00022989"/>
    </source>
</evidence>
<keyword evidence="6 8" id="KW-1133">Transmembrane helix</keyword>